<organism evidence="7 8">
    <name type="scientific">Glaciihabitans arcticus</name>
    <dbReference type="NCBI Taxonomy" id="2668039"/>
    <lineage>
        <taxon>Bacteria</taxon>
        <taxon>Bacillati</taxon>
        <taxon>Actinomycetota</taxon>
        <taxon>Actinomycetes</taxon>
        <taxon>Micrococcales</taxon>
        <taxon>Microbacteriaceae</taxon>
        <taxon>Glaciihabitans</taxon>
    </lineage>
</organism>
<protein>
    <submittedName>
        <fullName evidence="7">ABC transporter permease</fullName>
    </submittedName>
</protein>
<feature type="transmembrane region" description="Helical" evidence="5">
    <location>
        <begin position="46"/>
        <end position="68"/>
    </location>
</feature>
<dbReference type="GO" id="GO:0140359">
    <property type="term" value="F:ABC-type transporter activity"/>
    <property type="evidence" value="ECO:0007669"/>
    <property type="project" value="InterPro"/>
</dbReference>
<feature type="transmembrane region" description="Helical" evidence="5">
    <location>
        <begin position="120"/>
        <end position="143"/>
    </location>
</feature>
<feature type="transmembrane region" description="Helical" evidence="5">
    <location>
        <begin position="155"/>
        <end position="173"/>
    </location>
</feature>
<evidence type="ECO:0000256" key="1">
    <source>
        <dbReference type="ARBA" id="ARBA00004141"/>
    </source>
</evidence>
<dbReference type="RefSeq" id="WP_130981382.1">
    <property type="nucleotide sequence ID" value="NZ_SISG01000001.1"/>
</dbReference>
<evidence type="ECO:0000256" key="2">
    <source>
        <dbReference type="ARBA" id="ARBA00022692"/>
    </source>
</evidence>
<dbReference type="GO" id="GO:0016020">
    <property type="term" value="C:membrane"/>
    <property type="evidence" value="ECO:0007669"/>
    <property type="project" value="UniProtKB-SubCell"/>
</dbReference>
<dbReference type="InterPro" id="IPR013525">
    <property type="entry name" value="ABC2_TM"/>
</dbReference>
<evidence type="ECO:0000256" key="3">
    <source>
        <dbReference type="ARBA" id="ARBA00022989"/>
    </source>
</evidence>
<keyword evidence="4 5" id="KW-0472">Membrane</keyword>
<accession>A0A4Q9GRJ6</accession>
<feature type="transmembrane region" description="Helical" evidence="5">
    <location>
        <begin position="89"/>
        <end position="114"/>
    </location>
</feature>
<dbReference type="Proteomes" id="UP000294194">
    <property type="component" value="Unassembled WGS sequence"/>
</dbReference>
<proteinExistence type="predicted"/>
<dbReference type="Pfam" id="PF01061">
    <property type="entry name" value="ABC2_membrane"/>
    <property type="match status" value="1"/>
</dbReference>
<keyword evidence="2 5" id="KW-0812">Transmembrane</keyword>
<keyword evidence="8" id="KW-1185">Reference proteome</keyword>
<comment type="subcellular location">
    <subcellularLocation>
        <location evidence="1">Membrane</location>
        <topology evidence="1">Multi-pass membrane protein</topology>
    </subcellularLocation>
</comment>
<gene>
    <name evidence="7" type="ORF">EYE40_07595</name>
</gene>
<dbReference type="AlphaFoldDB" id="A0A4Q9GRJ6"/>
<evidence type="ECO:0000313" key="7">
    <source>
        <dbReference type="EMBL" id="TBN57271.1"/>
    </source>
</evidence>
<reference evidence="8" key="1">
    <citation type="submission" date="2019-02" db="EMBL/GenBank/DDBJ databases">
        <title>Glaciihabitans arcticus sp. nov., a psychrotolerant bacterium isolated from polar soil.</title>
        <authorList>
            <person name="Dahal R.H."/>
        </authorList>
    </citation>
    <scope>NUCLEOTIDE SEQUENCE [LARGE SCALE GENOMIC DNA]</scope>
    <source>
        <strain evidence="8">RP-3-7</strain>
    </source>
</reference>
<sequence>MFSIAISEFRMLLRNKLVAACAILIPLAFGAFFIFTGNQGGTSVIAVFQVLIMIAMGVYVTATTTLAARRQTLFLKRLRSGAVSDQSIIVGLVLPIVVVSVVQIGIILTVLGITSGQPPANVLLVIIGVLAAEVMFTGFALATAGVTNSPEHAQITTLPLFAATLGVAVWVTYTGTTELTVLKRALPGGGLAELISTGWAGGAIDNVLLLILPSIGWAAVAVSVARAMFKWEPRA</sequence>
<name>A0A4Q9GRJ6_9MICO</name>
<comment type="caution">
    <text evidence="7">The sequence shown here is derived from an EMBL/GenBank/DDBJ whole genome shotgun (WGS) entry which is preliminary data.</text>
</comment>
<keyword evidence="3 5" id="KW-1133">Transmembrane helix</keyword>
<evidence type="ECO:0000313" key="8">
    <source>
        <dbReference type="Proteomes" id="UP000294194"/>
    </source>
</evidence>
<dbReference type="EMBL" id="SISG01000001">
    <property type="protein sequence ID" value="TBN57271.1"/>
    <property type="molecule type" value="Genomic_DNA"/>
</dbReference>
<feature type="domain" description="ABC-2 type transporter transmembrane" evidence="6">
    <location>
        <begin position="22"/>
        <end position="162"/>
    </location>
</feature>
<feature type="transmembrane region" description="Helical" evidence="5">
    <location>
        <begin position="207"/>
        <end position="229"/>
    </location>
</feature>
<evidence type="ECO:0000256" key="4">
    <source>
        <dbReference type="ARBA" id="ARBA00023136"/>
    </source>
</evidence>
<evidence type="ECO:0000259" key="6">
    <source>
        <dbReference type="Pfam" id="PF01061"/>
    </source>
</evidence>
<evidence type="ECO:0000256" key="5">
    <source>
        <dbReference type="SAM" id="Phobius"/>
    </source>
</evidence>